<dbReference type="RefSeq" id="WP_066488104.1">
    <property type="nucleotide sequence ID" value="NZ_JBHUFC010000023.1"/>
</dbReference>
<proteinExistence type="predicted"/>
<comment type="caution">
    <text evidence="1">The sequence shown here is derived from an EMBL/GenBank/DDBJ whole genome shotgun (WGS) entry which is preliminary data.</text>
</comment>
<protein>
    <submittedName>
        <fullName evidence="1">Uncharacterized protein</fullName>
    </submittedName>
</protein>
<sequence>MANQSSAVDLLPTEEVQLWFGAASRLVGRHDSPVLAQLPVSVYPDPVPACASCPAKDWYLTAKGLRCFCTEKNVVAWVSNADPVLACDARERLIAEDVADRSDDAAPNPWGRT</sequence>
<dbReference type="EMBL" id="JBHUFC010000023">
    <property type="protein sequence ID" value="MFD1789542.1"/>
    <property type="molecule type" value="Genomic_DNA"/>
</dbReference>
<evidence type="ECO:0000313" key="2">
    <source>
        <dbReference type="Proteomes" id="UP001597283"/>
    </source>
</evidence>
<name>A0ABW4NHB7_9SPHN</name>
<reference evidence="2" key="1">
    <citation type="journal article" date="2019" name="Int. J. Syst. Evol. Microbiol.">
        <title>The Global Catalogue of Microorganisms (GCM) 10K type strain sequencing project: providing services to taxonomists for standard genome sequencing and annotation.</title>
        <authorList>
            <consortium name="The Broad Institute Genomics Platform"/>
            <consortium name="The Broad Institute Genome Sequencing Center for Infectious Disease"/>
            <person name="Wu L."/>
            <person name="Ma J."/>
        </authorList>
    </citation>
    <scope>NUCLEOTIDE SEQUENCE [LARGE SCALE GENOMIC DNA]</scope>
    <source>
        <strain evidence="2">Q85</strain>
    </source>
</reference>
<keyword evidence="2" id="KW-1185">Reference proteome</keyword>
<gene>
    <name evidence="1" type="ORF">ACFSC3_18470</name>
</gene>
<evidence type="ECO:0000313" key="1">
    <source>
        <dbReference type="EMBL" id="MFD1789542.1"/>
    </source>
</evidence>
<dbReference type="Proteomes" id="UP001597283">
    <property type="component" value="Unassembled WGS sequence"/>
</dbReference>
<accession>A0ABW4NHB7</accession>
<organism evidence="1 2">
    <name type="scientific">Sphingomonas floccifaciens</name>
    <dbReference type="NCBI Taxonomy" id="1844115"/>
    <lineage>
        <taxon>Bacteria</taxon>
        <taxon>Pseudomonadati</taxon>
        <taxon>Pseudomonadota</taxon>
        <taxon>Alphaproteobacteria</taxon>
        <taxon>Sphingomonadales</taxon>
        <taxon>Sphingomonadaceae</taxon>
        <taxon>Sphingomonas</taxon>
    </lineage>
</organism>